<keyword evidence="2" id="KW-0812">Transmembrane</keyword>
<organism evidence="4 5">
    <name type="scientific">Candidatus Gottesmanbacteria bacterium GW2011_GWA2_44_17</name>
    <dbReference type="NCBI Taxonomy" id="1618444"/>
    <lineage>
        <taxon>Bacteria</taxon>
        <taxon>Candidatus Gottesmaniibacteriota</taxon>
    </lineage>
</organism>
<dbReference type="Pfam" id="PF01551">
    <property type="entry name" value="Peptidase_M23"/>
    <property type="match status" value="1"/>
</dbReference>
<accession>A0A0G1HKV3</accession>
<evidence type="ECO:0000313" key="4">
    <source>
        <dbReference type="EMBL" id="KKT47208.1"/>
    </source>
</evidence>
<dbReference type="EMBL" id="LCIB01000012">
    <property type="protein sequence ID" value="KKT47208.1"/>
    <property type="molecule type" value="Genomic_DNA"/>
</dbReference>
<keyword evidence="2" id="KW-1133">Transmembrane helix</keyword>
<dbReference type="InterPro" id="IPR016047">
    <property type="entry name" value="M23ase_b-sheet_dom"/>
</dbReference>
<dbReference type="GO" id="GO:0004222">
    <property type="term" value="F:metalloendopeptidase activity"/>
    <property type="evidence" value="ECO:0007669"/>
    <property type="project" value="TreeGrafter"/>
</dbReference>
<dbReference type="SUPFAM" id="SSF51261">
    <property type="entry name" value="Duplicated hybrid motif"/>
    <property type="match status" value="1"/>
</dbReference>
<feature type="domain" description="M23ase beta-sheet core" evidence="3">
    <location>
        <begin position="642"/>
        <end position="744"/>
    </location>
</feature>
<feature type="transmembrane region" description="Helical" evidence="2">
    <location>
        <begin position="506"/>
        <end position="528"/>
    </location>
</feature>
<reference evidence="4 5" key="1">
    <citation type="journal article" date="2015" name="Nature">
        <title>rRNA introns, odd ribosomes, and small enigmatic genomes across a large radiation of phyla.</title>
        <authorList>
            <person name="Brown C.T."/>
            <person name="Hug L.A."/>
            <person name="Thomas B.C."/>
            <person name="Sharon I."/>
            <person name="Castelle C.J."/>
            <person name="Singh A."/>
            <person name="Wilkins M.J."/>
            <person name="Williams K.H."/>
            <person name="Banfield J.F."/>
        </authorList>
    </citation>
    <scope>NUCLEOTIDE SEQUENCE [LARGE SCALE GENOMIC DNA]</scope>
</reference>
<sequence length="752" mass="80625">MADPTLSQTSPAMKEAIAILYTAQHEYSAKNDYERFCNEVSTQHIPWDFEDRRFLTEIKKLKEDLVARLNLKNEEGLQAAANEVLSQALSPEELEGMELGLQKTQQLKKDHREHIFQYTKSVVDGYVQQLKEQNAPITEEQEWSLRSSVARAAEEAAGVGDAAELQKTISSLISSEVEVPEEIQTAISNTSRLSKITETVLAAGDEIHKGMLVEQCLGNPAFSPEIIVNKFSGLREAKILSLSPEVRDQIETELADPNMRRAAFEKAAINAKQGISQPINDVITAIGGPQGKEFISSVIDTVLGTSIEEVKSGRPIAERPLPLSSNPLMQEKIQQMEQSLIQRKSARDAAPKISKPAFRQETMNFAAGLWGPQIQQGLLIYLQTASLGVSDRAPEYLHYFILAGTDVWNAILGRSTKAAINKTVKRTAVKLLEGGAQTTAMKAAGGGIFGGPVGLVVGAITGKVFSVLWGGIKGFFSFLPFGEIAKGITLGAGVPGQKKPLWERDLGLVVGIIIVLVILLLTGPLVGFGSFTSIREDSTTAAVVDEYEEGGASEGTQTPGRGSPHGDPAADAEWNAAVARESGVKREKKTPVDYTADPENAERVRALEASLDVTLLVTSSDPNYTPKITQMPGGSYTHGGVNAVDVGAPLQSMVHSPVAGTVIYVVNLYADGSGFAGSTDGGGYGNYIDIQTPEGYVLRVAHLAFNSMPAEGTDVSVGDVIGRSGQTGNSTGPHIHFEYRGSGAPNILIIFK</sequence>
<gene>
    <name evidence="4" type="ORF">UW37_C0012G0006</name>
</gene>
<dbReference type="InterPro" id="IPR011055">
    <property type="entry name" value="Dup_hybrid_motif"/>
</dbReference>
<evidence type="ECO:0000256" key="2">
    <source>
        <dbReference type="SAM" id="Phobius"/>
    </source>
</evidence>
<evidence type="ECO:0000256" key="1">
    <source>
        <dbReference type="SAM" id="MobiDB-lite"/>
    </source>
</evidence>
<dbReference type="PANTHER" id="PTHR21666">
    <property type="entry name" value="PEPTIDASE-RELATED"/>
    <property type="match status" value="1"/>
</dbReference>
<dbReference type="Gene3D" id="2.70.70.10">
    <property type="entry name" value="Glucose Permease (Domain IIA)"/>
    <property type="match status" value="1"/>
</dbReference>
<dbReference type="InterPro" id="IPR050570">
    <property type="entry name" value="Cell_wall_metabolism_enzyme"/>
</dbReference>
<feature type="region of interest" description="Disordered" evidence="1">
    <location>
        <begin position="580"/>
        <end position="599"/>
    </location>
</feature>
<protein>
    <submittedName>
        <fullName evidence="4">Peptidase M23</fullName>
    </submittedName>
</protein>
<dbReference type="PANTHER" id="PTHR21666:SF270">
    <property type="entry name" value="MUREIN HYDROLASE ACTIVATOR ENVC"/>
    <property type="match status" value="1"/>
</dbReference>
<feature type="compositionally biased region" description="Basic and acidic residues" evidence="1">
    <location>
        <begin position="582"/>
        <end position="591"/>
    </location>
</feature>
<keyword evidence="2" id="KW-0472">Membrane</keyword>
<dbReference type="CDD" id="cd12797">
    <property type="entry name" value="M23_peptidase"/>
    <property type="match status" value="1"/>
</dbReference>
<dbReference type="Proteomes" id="UP000034063">
    <property type="component" value="Unassembled WGS sequence"/>
</dbReference>
<feature type="region of interest" description="Disordered" evidence="1">
    <location>
        <begin position="548"/>
        <end position="570"/>
    </location>
</feature>
<proteinExistence type="predicted"/>
<evidence type="ECO:0000313" key="5">
    <source>
        <dbReference type="Proteomes" id="UP000034063"/>
    </source>
</evidence>
<comment type="caution">
    <text evidence="4">The sequence shown here is derived from an EMBL/GenBank/DDBJ whole genome shotgun (WGS) entry which is preliminary data.</text>
</comment>
<name>A0A0G1HKV3_9BACT</name>
<dbReference type="AlphaFoldDB" id="A0A0G1HKV3"/>
<evidence type="ECO:0000259" key="3">
    <source>
        <dbReference type="Pfam" id="PF01551"/>
    </source>
</evidence>